<dbReference type="PRINTS" id="PR00344">
    <property type="entry name" value="BCTRLSENSOR"/>
</dbReference>
<dbReference type="InterPro" id="IPR004358">
    <property type="entry name" value="Sig_transdc_His_kin-like_C"/>
</dbReference>
<dbReference type="AlphaFoldDB" id="S8ABU6"/>
<evidence type="ECO:0000256" key="2">
    <source>
        <dbReference type="ARBA" id="ARBA00012438"/>
    </source>
</evidence>
<dbReference type="STRING" id="1284197.S8ABU6"/>
<dbReference type="InterPro" id="IPR003594">
    <property type="entry name" value="HATPase_dom"/>
</dbReference>
<dbReference type="Gene3D" id="3.40.50.2300">
    <property type="match status" value="1"/>
</dbReference>
<dbReference type="Proteomes" id="UP000015100">
    <property type="component" value="Unassembled WGS sequence"/>
</dbReference>
<organism evidence="8 9">
    <name type="scientific">Dactylellina haptotyla (strain CBS 200.50)</name>
    <name type="common">Nematode-trapping fungus</name>
    <name type="synonym">Monacrosporium haptotylum</name>
    <dbReference type="NCBI Taxonomy" id="1284197"/>
    <lineage>
        <taxon>Eukaryota</taxon>
        <taxon>Fungi</taxon>
        <taxon>Dikarya</taxon>
        <taxon>Ascomycota</taxon>
        <taxon>Pezizomycotina</taxon>
        <taxon>Orbiliomycetes</taxon>
        <taxon>Orbiliales</taxon>
        <taxon>Orbiliaceae</taxon>
        <taxon>Dactylellina</taxon>
    </lineage>
</organism>
<dbReference type="InterPro" id="IPR011006">
    <property type="entry name" value="CheY-like_superfamily"/>
</dbReference>
<dbReference type="InterPro" id="IPR001789">
    <property type="entry name" value="Sig_transdc_resp-reg_receiver"/>
</dbReference>
<evidence type="ECO:0000313" key="8">
    <source>
        <dbReference type="EMBL" id="EPS40369.1"/>
    </source>
</evidence>
<dbReference type="SUPFAM" id="SSF55874">
    <property type="entry name" value="ATPase domain of HSP90 chaperone/DNA topoisomerase II/histidine kinase"/>
    <property type="match status" value="1"/>
</dbReference>
<reference evidence="9" key="2">
    <citation type="submission" date="2013-04" db="EMBL/GenBank/DDBJ databases">
        <title>Genomic mechanisms accounting for the adaptation to parasitism in nematode-trapping fungi.</title>
        <authorList>
            <person name="Ahren D.G."/>
        </authorList>
    </citation>
    <scope>NUCLEOTIDE SEQUENCE [LARGE SCALE GENOMIC DNA]</scope>
    <source>
        <strain evidence="9">CBS 200.50</strain>
    </source>
</reference>
<keyword evidence="5" id="KW-0597">Phosphoprotein</keyword>
<dbReference type="Pfam" id="PF00072">
    <property type="entry name" value="Response_reg"/>
    <property type="match status" value="1"/>
</dbReference>
<evidence type="ECO:0000259" key="7">
    <source>
        <dbReference type="PROSITE" id="PS50110"/>
    </source>
</evidence>
<dbReference type="eggNOG" id="KOG0519">
    <property type="taxonomic scope" value="Eukaryota"/>
</dbReference>
<evidence type="ECO:0000256" key="1">
    <source>
        <dbReference type="ARBA" id="ARBA00000085"/>
    </source>
</evidence>
<evidence type="ECO:0000259" key="6">
    <source>
        <dbReference type="PROSITE" id="PS50109"/>
    </source>
</evidence>
<gene>
    <name evidence="8" type="ORF">H072_5828</name>
</gene>
<dbReference type="SUPFAM" id="SSF52172">
    <property type="entry name" value="CheY-like"/>
    <property type="match status" value="1"/>
</dbReference>
<dbReference type="Pfam" id="PF02518">
    <property type="entry name" value="HATPase_c"/>
    <property type="match status" value="1"/>
</dbReference>
<dbReference type="CDD" id="cd17546">
    <property type="entry name" value="REC_hyHK_CKI1_RcsC-like"/>
    <property type="match status" value="1"/>
</dbReference>
<sequence length="270" mass="29324">MSEPSSPELSESELHDQGLFLSFEVKDTGKGLTDDEKSMLFQKFSQASPRTHIQYGGSGLGLFISRELVQLQSGEIGVLSEAGKGCTFCFYIKVARGESQGAELPVYARRIVPGNFRRRTSGTLSLPMVPASRPASAGIPVGISISDNAGKRLEGYQVLVVEDNLVNQNVIRKQLTKLGCKIQVANPASLVTRLANHGLEALEKIMQSNLYMGAMDEAYDLTVILMDVEMPVMDGLKATGEIRKLEAEGSLVRRVPIIAVTANARPEQIK</sequence>
<protein>
    <recommendedName>
        <fullName evidence="2">histidine kinase</fullName>
        <ecNumber evidence="2">2.7.13.3</ecNumber>
    </recommendedName>
</protein>
<comment type="catalytic activity">
    <reaction evidence="1">
        <text>ATP + protein L-histidine = ADP + protein N-phospho-L-histidine.</text>
        <dbReference type="EC" id="2.7.13.3"/>
    </reaction>
</comment>
<keyword evidence="9" id="KW-1185">Reference proteome</keyword>
<dbReference type="OrthoDB" id="60033at2759"/>
<dbReference type="GO" id="GO:0009927">
    <property type="term" value="F:histidine phosphotransfer kinase activity"/>
    <property type="evidence" value="ECO:0007669"/>
    <property type="project" value="TreeGrafter"/>
</dbReference>
<dbReference type="EC" id="2.7.13.3" evidence="2"/>
<evidence type="ECO:0000256" key="5">
    <source>
        <dbReference type="PROSITE-ProRule" id="PRU00169"/>
    </source>
</evidence>
<dbReference type="InterPro" id="IPR036890">
    <property type="entry name" value="HATPase_C_sf"/>
</dbReference>
<dbReference type="EMBL" id="AQGS01000405">
    <property type="protein sequence ID" value="EPS40369.1"/>
    <property type="molecule type" value="Genomic_DNA"/>
</dbReference>
<keyword evidence="4" id="KW-0418">Kinase</keyword>
<dbReference type="PROSITE" id="PS50110">
    <property type="entry name" value="RESPONSE_REGULATORY"/>
    <property type="match status" value="1"/>
</dbReference>
<feature type="domain" description="Histidine kinase" evidence="6">
    <location>
        <begin position="21"/>
        <end position="96"/>
    </location>
</feature>
<dbReference type="HOGENOM" id="CLU_1030670_0_0_1"/>
<evidence type="ECO:0000256" key="4">
    <source>
        <dbReference type="ARBA" id="ARBA00022777"/>
    </source>
</evidence>
<comment type="caution">
    <text evidence="8">The sequence shown here is derived from an EMBL/GenBank/DDBJ whole genome shotgun (WGS) entry which is preliminary data.</text>
</comment>
<evidence type="ECO:0000256" key="3">
    <source>
        <dbReference type="ARBA" id="ARBA00022679"/>
    </source>
</evidence>
<dbReference type="OMA" id="IREMRND"/>
<feature type="domain" description="Response regulatory" evidence="7">
    <location>
        <begin position="157"/>
        <end position="270"/>
    </location>
</feature>
<feature type="modified residue" description="4-aspartylphosphate" evidence="5">
    <location>
        <position position="227"/>
    </location>
</feature>
<accession>S8ABU6</accession>
<evidence type="ECO:0000313" key="9">
    <source>
        <dbReference type="Proteomes" id="UP000015100"/>
    </source>
</evidence>
<name>S8ABU6_DACHA</name>
<dbReference type="PROSITE" id="PS50109">
    <property type="entry name" value="HIS_KIN"/>
    <property type="match status" value="1"/>
</dbReference>
<dbReference type="InterPro" id="IPR005467">
    <property type="entry name" value="His_kinase_dom"/>
</dbReference>
<dbReference type="GO" id="GO:0000155">
    <property type="term" value="F:phosphorelay sensor kinase activity"/>
    <property type="evidence" value="ECO:0007669"/>
    <property type="project" value="TreeGrafter"/>
</dbReference>
<dbReference type="Gene3D" id="3.30.565.10">
    <property type="entry name" value="Histidine kinase-like ATPase, C-terminal domain"/>
    <property type="match status" value="1"/>
</dbReference>
<keyword evidence="3" id="KW-0808">Transferase</keyword>
<dbReference type="PANTHER" id="PTHR43047">
    <property type="entry name" value="TWO-COMPONENT HISTIDINE PROTEIN KINASE"/>
    <property type="match status" value="1"/>
</dbReference>
<dbReference type="GO" id="GO:0005886">
    <property type="term" value="C:plasma membrane"/>
    <property type="evidence" value="ECO:0007669"/>
    <property type="project" value="TreeGrafter"/>
</dbReference>
<proteinExistence type="predicted"/>
<dbReference type="PANTHER" id="PTHR43047:SF68">
    <property type="entry name" value="HISTIDINE KINASE 5"/>
    <property type="match status" value="1"/>
</dbReference>
<reference evidence="8 9" key="1">
    <citation type="journal article" date="2013" name="PLoS Genet.">
        <title>Genomic mechanisms accounting for the adaptation to parasitism in nematode-trapping fungi.</title>
        <authorList>
            <person name="Meerupati T."/>
            <person name="Andersson K.M."/>
            <person name="Friman E."/>
            <person name="Kumar D."/>
            <person name="Tunlid A."/>
            <person name="Ahren D."/>
        </authorList>
    </citation>
    <scope>NUCLEOTIDE SEQUENCE [LARGE SCALE GENOMIC DNA]</scope>
    <source>
        <strain evidence="8 9">CBS 200.50</strain>
    </source>
</reference>